<keyword evidence="4" id="KW-1185">Reference proteome</keyword>
<protein>
    <submittedName>
        <fullName evidence="3">Cytochrome P450</fullName>
    </submittedName>
</protein>
<dbReference type="PRINTS" id="PR00359">
    <property type="entry name" value="BP450"/>
</dbReference>
<dbReference type="PROSITE" id="PS50096">
    <property type="entry name" value="IQ"/>
    <property type="match status" value="1"/>
</dbReference>
<keyword evidence="2" id="KW-0560">Oxidoreductase</keyword>
<proteinExistence type="inferred from homology"/>
<dbReference type="InterPro" id="IPR036396">
    <property type="entry name" value="Cyt_P450_sf"/>
</dbReference>
<comment type="similarity">
    <text evidence="1 2">Belongs to the cytochrome P450 family.</text>
</comment>
<dbReference type="PROSITE" id="PS00086">
    <property type="entry name" value="CYTOCHROME_P450"/>
    <property type="match status" value="1"/>
</dbReference>
<sequence length="427" mass="47091">MPRLGSPGPWPGPYDHVVRLREVRDRLLLSETTSGADPTAVYARLRERWGGVAPVDLEPGVPAWLVLGHSEVVAVMRDDRGFTKDPSIWRGHADDLLGPQSGLHLLISRVAQPTAINTDGAEHARLRAPIDDALEEVDEIRTAVVTRRLCSMLIDRFEQRGSADLVAEYAAAVPFLVLSELAGYDPEDAQRLQEITRAIFETGPDARGLTKELQEIVRGHLERSRDRRSRDIAGSLARHPAFNDDRERAQTLIALTSTASTTILPWVAQTLALILTDERFSARLSGGRADIDDILDSVLWRSTPNPNLTPRYATREVILGDKLIEQGEAVVMSVHAAHHDPAVMADDSWDLIGNRAHLSFGAGPHACPAPRLARAIARITVETLVRRLHLTFDGDPGDLSWAPTPFLRQPVRLPVTFPVPRRITTEG</sequence>
<comment type="caution">
    <text evidence="3">The sequence shown here is derived from an EMBL/GenBank/DDBJ whole genome shotgun (WGS) entry which is preliminary data.</text>
</comment>
<organism evidence="3 4">
    <name type="scientific">Myceligenerans crystallogenes</name>
    <dbReference type="NCBI Taxonomy" id="316335"/>
    <lineage>
        <taxon>Bacteria</taxon>
        <taxon>Bacillati</taxon>
        <taxon>Actinomycetota</taxon>
        <taxon>Actinomycetes</taxon>
        <taxon>Micrococcales</taxon>
        <taxon>Promicromonosporaceae</taxon>
        <taxon>Myceligenerans</taxon>
    </lineage>
</organism>
<dbReference type="InterPro" id="IPR017972">
    <property type="entry name" value="Cyt_P450_CS"/>
</dbReference>
<keyword evidence="2" id="KW-0408">Iron</keyword>
<dbReference type="InterPro" id="IPR002397">
    <property type="entry name" value="Cyt_P450_B"/>
</dbReference>
<accession>A0ABN2NGH0</accession>
<dbReference type="SUPFAM" id="SSF48264">
    <property type="entry name" value="Cytochrome P450"/>
    <property type="match status" value="1"/>
</dbReference>
<gene>
    <name evidence="3" type="ORF">GCM10009751_28420</name>
</gene>
<dbReference type="PANTHER" id="PTHR46696">
    <property type="entry name" value="P450, PUTATIVE (EUROFUNG)-RELATED"/>
    <property type="match status" value="1"/>
</dbReference>
<dbReference type="Pfam" id="PF00067">
    <property type="entry name" value="p450"/>
    <property type="match status" value="1"/>
</dbReference>
<dbReference type="Gene3D" id="1.10.630.10">
    <property type="entry name" value="Cytochrome P450"/>
    <property type="match status" value="1"/>
</dbReference>
<evidence type="ECO:0000256" key="1">
    <source>
        <dbReference type="ARBA" id="ARBA00010617"/>
    </source>
</evidence>
<dbReference type="InterPro" id="IPR001128">
    <property type="entry name" value="Cyt_P450"/>
</dbReference>
<keyword evidence="2" id="KW-0503">Monooxygenase</keyword>
<evidence type="ECO:0000313" key="3">
    <source>
        <dbReference type="EMBL" id="GAA1868198.1"/>
    </source>
</evidence>
<evidence type="ECO:0000256" key="2">
    <source>
        <dbReference type="RuleBase" id="RU000461"/>
    </source>
</evidence>
<keyword evidence="2" id="KW-0349">Heme</keyword>
<keyword evidence="2" id="KW-0479">Metal-binding</keyword>
<dbReference type="Proteomes" id="UP001501094">
    <property type="component" value="Unassembled WGS sequence"/>
</dbReference>
<evidence type="ECO:0000313" key="4">
    <source>
        <dbReference type="Proteomes" id="UP001501094"/>
    </source>
</evidence>
<dbReference type="PANTHER" id="PTHR46696:SF1">
    <property type="entry name" value="CYTOCHROME P450 YJIB-RELATED"/>
    <property type="match status" value="1"/>
</dbReference>
<reference evidence="3 4" key="1">
    <citation type="journal article" date="2019" name="Int. J. Syst. Evol. Microbiol.">
        <title>The Global Catalogue of Microorganisms (GCM) 10K type strain sequencing project: providing services to taxonomists for standard genome sequencing and annotation.</title>
        <authorList>
            <consortium name="The Broad Institute Genomics Platform"/>
            <consortium name="The Broad Institute Genome Sequencing Center for Infectious Disease"/>
            <person name="Wu L."/>
            <person name="Ma J."/>
        </authorList>
    </citation>
    <scope>NUCLEOTIDE SEQUENCE [LARGE SCALE GENOMIC DNA]</scope>
    <source>
        <strain evidence="3 4">JCM 14326</strain>
    </source>
</reference>
<dbReference type="EMBL" id="BAAANL010000005">
    <property type="protein sequence ID" value="GAA1868198.1"/>
    <property type="molecule type" value="Genomic_DNA"/>
</dbReference>
<name>A0ABN2NGH0_9MICO</name>